<dbReference type="OrthoDB" id="7060875at2"/>
<dbReference type="InterPro" id="IPR051401">
    <property type="entry name" value="GtrA_CellWall_Glycosyl"/>
</dbReference>
<evidence type="ECO:0000313" key="9">
    <source>
        <dbReference type="Proteomes" id="UP000244496"/>
    </source>
</evidence>
<organism evidence="8 9">
    <name type="scientific">Paragemmobacter aquarius</name>
    <dbReference type="NCBI Taxonomy" id="2169400"/>
    <lineage>
        <taxon>Bacteria</taxon>
        <taxon>Pseudomonadati</taxon>
        <taxon>Pseudomonadota</taxon>
        <taxon>Alphaproteobacteria</taxon>
        <taxon>Rhodobacterales</taxon>
        <taxon>Paracoccaceae</taxon>
        <taxon>Paragemmobacter</taxon>
    </lineage>
</organism>
<dbReference type="Proteomes" id="UP000244496">
    <property type="component" value="Chromosome"/>
</dbReference>
<dbReference type="Pfam" id="PF04138">
    <property type="entry name" value="GtrA_DPMS_TM"/>
    <property type="match status" value="1"/>
</dbReference>
<dbReference type="AlphaFoldDB" id="A0A2S0UNW2"/>
<comment type="similarity">
    <text evidence="2">Belongs to the GtrA family.</text>
</comment>
<comment type="subcellular location">
    <subcellularLocation>
        <location evidence="1">Membrane</location>
        <topology evidence="1">Multi-pass membrane protein</topology>
    </subcellularLocation>
</comment>
<evidence type="ECO:0000256" key="1">
    <source>
        <dbReference type="ARBA" id="ARBA00004141"/>
    </source>
</evidence>
<keyword evidence="4 6" id="KW-1133">Transmembrane helix</keyword>
<name>A0A2S0UNW2_9RHOB</name>
<evidence type="ECO:0000256" key="2">
    <source>
        <dbReference type="ARBA" id="ARBA00009399"/>
    </source>
</evidence>
<gene>
    <name evidence="8" type="ORF">HYN69_14250</name>
</gene>
<evidence type="ECO:0000313" key="8">
    <source>
        <dbReference type="EMBL" id="AWB49504.1"/>
    </source>
</evidence>
<evidence type="ECO:0000256" key="6">
    <source>
        <dbReference type="SAM" id="Phobius"/>
    </source>
</evidence>
<sequence length="144" mass="15770">MFHRFLLCSGLAAAVNLAVGYVLYAVLGYSQGWQYGLSVAFAFLSGMGVSFFLNRRFTFEPSGRLTRSEAIDFFAVSVGGLAITTSLAQYLRTHMPALDPHLPPEALAHVGAVGLTAIYSFLAHKYVSFRHARRPHDADKGFPQ</sequence>
<protein>
    <recommendedName>
        <fullName evidence="7">GtrA/DPMS transmembrane domain-containing protein</fullName>
    </recommendedName>
</protein>
<evidence type="ECO:0000256" key="4">
    <source>
        <dbReference type="ARBA" id="ARBA00022989"/>
    </source>
</evidence>
<feature type="domain" description="GtrA/DPMS transmembrane" evidence="7">
    <location>
        <begin position="4"/>
        <end position="129"/>
    </location>
</feature>
<evidence type="ECO:0000256" key="5">
    <source>
        <dbReference type="ARBA" id="ARBA00023136"/>
    </source>
</evidence>
<feature type="transmembrane region" description="Helical" evidence="6">
    <location>
        <begin position="36"/>
        <end position="53"/>
    </location>
</feature>
<dbReference type="GO" id="GO:0005886">
    <property type="term" value="C:plasma membrane"/>
    <property type="evidence" value="ECO:0007669"/>
    <property type="project" value="TreeGrafter"/>
</dbReference>
<reference evidence="8 9" key="1">
    <citation type="submission" date="2018-04" db="EMBL/GenBank/DDBJ databases">
        <title>Genome sequencing of Gemmobacter.</title>
        <authorList>
            <person name="Yi H."/>
            <person name="Baek M.-G."/>
        </authorList>
    </citation>
    <scope>NUCLEOTIDE SEQUENCE [LARGE SCALE GENOMIC DNA]</scope>
    <source>
        <strain evidence="8 9">HYN0069</strain>
    </source>
</reference>
<dbReference type="PANTHER" id="PTHR38459">
    <property type="entry name" value="PROPHAGE BACTOPRENOL-LINKED GLUCOSE TRANSLOCASE HOMOLOG"/>
    <property type="match status" value="1"/>
</dbReference>
<evidence type="ECO:0000259" key="7">
    <source>
        <dbReference type="Pfam" id="PF04138"/>
    </source>
</evidence>
<dbReference type="KEGG" id="geh:HYN69_14250"/>
<dbReference type="PANTHER" id="PTHR38459:SF1">
    <property type="entry name" value="PROPHAGE BACTOPRENOL-LINKED GLUCOSE TRANSLOCASE HOMOLOG"/>
    <property type="match status" value="1"/>
</dbReference>
<dbReference type="InterPro" id="IPR007267">
    <property type="entry name" value="GtrA_DPMS_TM"/>
</dbReference>
<dbReference type="RefSeq" id="WP_108436321.1">
    <property type="nucleotide sequence ID" value="NZ_CP028918.1"/>
</dbReference>
<feature type="transmembrane region" description="Helical" evidence="6">
    <location>
        <begin position="106"/>
        <end position="124"/>
    </location>
</feature>
<feature type="transmembrane region" description="Helical" evidence="6">
    <location>
        <begin position="73"/>
        <end position="91"/>
    </location>
</feature>
<proteinExistence type="inferred from homology"/>
<keyword evidence="9" id="KW-1185">Reference proteome</keyword>
<accession>A0A2S0UNW2</accession>
<evidence type="ECO:0000256" key="3">
    <source>
        <dbReference type="ARBA" id="ARBA00022692"/>
    </source>
</evidence>
<keyword evidence="3 6" id="KW-0812">Transmembrane</keyword>
<keyword evidence="5 6" id="KW-0472">Membrane</keyword>
<dbReference type="GO" id="GO:0000271">
    <property type="term" value="P:polysaccharide biosynthetic process"/>
    <property type="evidence" value="ECO:0007669"/>
    <property type="project" value="InterPro"/>
</dbReference>
<dbReference type="EMBL" id="CP028918">
    <property type="protein sequence ID" value="AWB49504.1"/>
    <property type="molecule type" value="Genomic_DNA"/>
</dbReference>